<dbReference type="Proteomes" id="UP000078560">
    <property type="component" value="Unassembled WGS sequence"/>
</dbReference>
<evidence type="ECO:0000313" key="2">
    <source>
        <dbReference type="Proteomes" id="UP000078560"/>
    </source>
</evidence>
<organism evidence="1 2">
    <name type="scientific">Plasmodium ovale curtisi</name>
    <dbReference type="NCBI Taxonomy" id="864141"/>
    <lineage>
        <taxon>Eukaryota</taxon>
        <taxon>Sar</taxon>
        <taxon>Alveolata</taxon>
        <taxon>Apicomplexa</taxon>
        <taxon>Aconoidasida</taxon>
        <taxon>Haemosporida</taxon>
        <taxon>Plasmodiidae</taxon>
        <taxon>Plasmodium</taxon>
        <taxon>Plasmodium (Plasmodium)</taxon>
    </lineage>
</organism>
<dbReference type="EMBL" id="FLQU01001182">
    <property type="protein sequence ID" value="SBS91919.1"/>
    <property type="molecule type" value="Genomic_DNA"/>
</dbReference>
<gene>
    <name evidence="1" type="ORF">POVCU2_0070820</name>
</gene>
<dbReference type="AlphaFoldDB" id="A0A1A8WG28"/>
<name>A0A1A8WG28_PLAOA</name>
<evidence type="ECO:0000313" key="1">
    <source>
        <dbReference type="EMBL" id="SBS91919.1"/>
    </source>
</evidence>
<accession>A0A1A8WG28</accession>
<sequence length="158" mass="19054">MTKRSKYLKYLFYNIVIFNKLYYNVVRKLLNLRNYNDGKFKCLIHINKDIDSSIYCKFHKLKLEDIIRIKLLLYYLANYDVTENKRNISEIICKRKHELLLTYIITNYNQLHMCNNVFPEFCNEFDECKRICGEDKLSTYHCNENQVSSFSVRSSDVA</sequence>
<protein>
    <submittedName>
        <fullName evidence="1">PIR Superfamily Protein</fullName>
    </submittedName>
</protein>
<reference evidence="2" key="1">
    <citation type="submission" date="2016-05" db="EMBL/GenBank/DDBJ databases">
        <authorList>
            <person name="Naeem Raeece"/>
        </authorList>
    </citation>
    <scope>NUCLEOTIDE SEQUENCE [LARGE SCALE GENOMIC DNA]</scope>
</reference>
<proteinExistence type="predicted"/>